<dbReference type="GeneID" id="5176755"/>
<reference evidence="1 2" key="2">
    <citation type="journal article" date="2003" name="Res. Microbiol.">
        <title>Myoviridae bacteriophages of Pseudomonas aeruginosa: a long and complex evolutionary pathway.</title>
        <authorList>
            <person name="Krylov V.N."/>
            <person name="Pleteneva E.A."/>
            <person name="Bourkalsteva M.V."/>
            <person name="Shaburova O.V."/>
            <person name="Volckaert G."/>
            <person name="Sykilinda N.N."/>
            <person name="Kurochkina L.P."/>
            <person name="Mesyanzhinov V.V."/>
        </authorList>
    </citation>
    <scope>NUCLEOTIDE SEQUENCE [LARGE SCALE GENOMIC DNA]</scope>
</reference>
<dbReference type="EMBL" id="AJ697969">
    <property type="protein sequence ID" value="CAG27144.1"/>
    <property type="molecule type" value="Genomic_DNA"/>
</dbReference>
<dbReference type="KEGG" id="vg:5176755"/>
<keyword evidence="2" id="KW-1185">Reference proteome</keyword>
<reference evidence="1 2" key="4">
    <citation type="journal article" date="2005" name="J. Mol. Biol.">
        <title>Genome comparison of Pseudomonas aeruginosa large phages.</title>
        <authorList>
            <person name="Hertveldt K."/>
            <person name="Lavigne R."/>
            <person name="Pleteneva E."/>
            <person name="Sernova N."/>
            <person name="Kurochkina L."/>
            <person name="Korchevskii R."/>
            <person name="Robben J."/>
            <person name="Mesyanzhinov V."/>
            <person name="Krylov V.N."/>
            <person name="Volckaert G."/>
        </authorList>
    </citation>
    <scope>NUCLEOTIDE SEQUENCE</scope>
</reference>
<name>Q2Z131_9CAUD</name>
<reference evidence="1 2" key="1">
    <citation type="journal article" date="2002" name="Genetika">
        <title>Phenogenetic characterization of a group of giant Phi KZ-like bacteriophages of Pseudomonas aeruginosa].</title>
        <authorList>
            <person name="Burkal'tseva M.V."/>
            <person name="Krylov V.N."/>
            <person name="Pleteneva E.A."/>
            <person name="Shaburova O.V."/>
            <person name="Krylov S.V."/>
            <person name="Volckaert G."/>
            <person name="Sykilinda N.N."/>
            <person name="Kurochkina L.P."/>
            <person name="Mesyanzhinov V.V."/>
        </authorList>
    </citation>
    <scope>NUCLEOTIDE SEQUENCE [LARGE SCALE GENOMIC DNA]</scope>
</reference>
<reference evidence="1 2" key="3">
    <citation type="journal article" date="2004" name="Bioinformatics">
        <title>PHIRE, a deterministic approach to reveal regulatory elements in bacteriophage genomes.</title>
        <authorList>
            <person name="Lavigne R."/>
            <person name="Sun W.D."/>
            <person name="Volckaert G."/>
        </authorList>
    </citation>
    <scope>NUCLEOTIDE SEQUENCE [LARGE SCALE GENOMIC DNA]</scope>
</reference>
<sequence>MDSVVLTEEDGNGYEIPDLPHIGIVYDALNDTLDQVDRGVAGTESLTASQQYLVGALAANRPGYSVTGNEGFMANIGAGLKAAYDYVVKMFKSLWDFFFKRDVSQKTSDAKKEIDDLQTKLEVVQTGGKTEAETQEALHSMKVQVKEQAQSGFNIDGVDAEEWVEKETKASATHEEKKVAVKTLARELPKVNTRGKKRLQGVIERMIKTQQYLVSVIDIADKEARETLNENLMRVTDSMKLLRTNVHQSTEQLSRVKDVKDLTAVHNVMNGVIKEIDTFKNAAQAVQSVRGKMADKIKIVEQQLAEVAKGGGDTKATQAALDELRKIMNFLVKCGKCITNIIEDSVKLQKAFNGVFGL</sequence>
<protein>
    <submittedName>
        <fullName evidence="1">Uncharacterized protein</fullName>
    </submittedName>
</protein>
<dbReference type="Proteomes" id="UP000001239">
    <property type="component" value="Segment"/>
</dbReference>
<organism evidence="1 2">
    <name type="scientific">Pseudomonas phage EL</name>
    <dbReference type="NCBI Taxonomy" id="273133"/>
    <lineage>
        <taxon>Viruses</taxon>
        <taxon>Duplodnaviria</taxon>
        <taxon>Heunggongvirae</taxon>
        <taxon>Uroviricota</taxon>
        <taxon>Caudoviricetes</taxon>
        <taxon>Chimalliviridae</taxon>
        <taxon>Elvirus</taxon>
        <taxon>Elvirus EL</taxon>
    </lineage>
</organism>
<evidence type="ECO:0000313" key="2">
    <source>
        <dbReference type="Proteomes" id="UP000001239"/>
    </source>
</evidence>
<dbReference type="RefSeq" id="YP_418083.1">
    <property type="nucleotide sequence ID" value="NC_007623.1"/>
</dbReference>
<evidence type="ECO:0000313" key="1">
    <source>
        <dbReference type="EMBL" id="CAG27144.1"/>
    </source>
</evidence>
<proteinExistence type="predicted"/>
<accession>Q2Z131</accession>